<dbReference type="AlphaFoldDB" id="A0A433XF96"/>
<dbReference type="EC" id="2.3.1.129" evidence="6"/>
<dbReference type="NCBIfam" id="TIGR01852">
    <property type="entry name" value="lipid_A_lpxA"/>
    <property type="match status" value="1"/>
</dbReference>
<keyword evidence="6" id="KW-0677">Repeat</keyword>
<evidence type="ECO:0000256" key="5">
    <source>
        <dbReference type="ARBA" id="ARBA00023315"/>
    </source>
</evidence>
<evidence type="ECO:0000256" key="1">
    <source>
        <dbReference type="ARBA" id="ARBA00022516"/>
    </source>
</evidence>
<dbReference type="InterPro" id="IPR010137">
    <property type="entry name" value="Lipid_A_LpxA"/>
</dbReference>
<evidence type="ECO:0000256" key="6">
    <source>
        <dbReference type="HAMAP-Rule" id="MF_00387"/>
    </source>
</evidence>
<gene>
    <name evidence="6" type="primary">lpxA</name>
    <name evidence="8" type="ORF">EMQ25_06185</name>
</gene>
<name>A0A433XF96_9HYPH</name>
<protein>
    <recommendedName>
        <fullName evidence="6">Acyl-[acyl-carrier-protein]--UDP-N-acetylglucosamine O-acyltransferase</fullName>
        <shortName evidence="6">UDP-N-acetylglucosamine acyltransferase</shortName>
        <ecNumber evidence="6">2.3.1.129</ecNumber>
    </recommendedName>
</protein>
<dbReference type="OrthoDB" id="9807278at2"/>
<accession>A0A433XF96</accession>
<comment type="catalytic activity">
    <reaction evidence="6">
        <text>a (3R)-hydroxyacyl-[ACP] + UDP-N-acetyl-alpha-D-glucosamine = a UDP-3-O-[(3R)-3-hydroxyacyl]-N-acetyl-alpha-D-glucosamine + holo-[ACP]</text>
        <dbReference type="Rhea" id="RHEA:67812"/>
        <dbReference type="Rhea" id="RHEA-COMP:9685"/>
        <dbReference type="Rhea" id="RHEA-COMP:9945"/>
        <dbReference type="ChEBI" id="CHEBI:57705"/>
        <dbReference type="ChEBI" id="CHEBI:64479"/>
        <dbReference type="ChEBI" id="CHEBI:78827"/>
        <dbReference type="ChEBI" id="CHEBI:173225"/>
        <dbReference type="EC" id="2.3.1.129"/>
    </reaction>
</comment>
<reference evidence="8 9" key="1">
    <citation type="journal article" date="2016" name="Int. J. Syst. Evol. Microbiol.">
        <title>Arsenicitalea aurantiaca gen. nov., sp. nov., a new member of the family Hyphomicrobiaceae, isolated from high-arsenic sediment.</title>
        <authorList>
            <person name="Mu Y."/>
            <person name="Zhou L."/>
            <person name="Zeng X.C."/>
            <person name="Liu L."/>
            <person name="Pan Y."/>
            <person name="Chen X."/>
            <person name="Wang J."/>
            <person name="Li S."/>
            <person name="Li W.J."/>
            <person name="Wang Y."/>
        </authorList>
    </citation>
    <scope>NUCLEOTIDE SEQUENCE [LARGE SCALE GENOMIC DNA]</scope>
    <source>
        <strain evidence="8 9">42-50</strain>
    </source>
</reference>
<evidence type="ECO:0000259" key="7">
    <source>
        <dbReference type="Pfam" id="PF13720"/>
    </source>
</evidence>
<dbReference type="RefSeq" id="WP_127187687.1">
    <property type="nucleotide sequence ID" value="NZ_RZNJ01000002.1"/>
</dbReference>
<dbReference type="GO" id="GO:0005737">
    <property type="term" value="C:cytoplasm"/>
    <property type="evidence" value="ECO:0007669"/>
    <property type="project" value="UniProtKB-SubCell"/>
</dbReference>
<dbReference type="EMBL" id="RZNJ01000002">
    <property type="protein sequence ID" value="RUT32730.1"/>
    <property type="molecule type" value="Genomic_DNA"/>
</dbReference>
<keyword evidence="2 6" id="KW-0441">Lipid A biosynthesis</keyword>
<dbReference type="GO" id="GO:0016020">
    <property type="term" value="C:membrane"/>
    <property type="evidence" value="ECO:0007669"/>
    <property type="project" value="GOC"/>
</dbReference>
<keyword evidence="5 6" id="KW-0012">Acyltransferase</keyword>
<proteinExistence type="inferred from homology"/>
<dbReference type="GO" id="GO:0009245">
    <property type="term" value="P:lipid A biosynthetic process"/>
    <property type="evidence" value="ECO:0007669"/>
    <property type="project" value="UniProtKB-UniRule"/>
</dbReference>
<keyword evidence="6" id="KW-0963">Cytoplasm</keyword>
<comment type="similarity">
    <text evidence="6">Belongs to the transferase hexapeptide repeat family. LpxA subfamily.</text>
</comment>
<dbReference type="Pfam" id="PF00132">
    <property type="entry name" value="Hexapep"/>
    <property type="match status" value="1"/>
</dbReference>
<comment type="subcellular location">
    <subcellularLocation>
        <location evidence="6">Cytoplasm</location>
    </subcellularLocation>
</comment>
<dbReference type="Gene3D" id="1.20.1180.10">
    <property type="entry name" value="Udp N-acetylglucosamine O-acyltransferase, C-terminal domain"/>
    <property type="match status" value="1"/>
</dbReference>
<dbReference type="Pfam" id="PF13720">
    <property type="entry name" value="Acetyltransf_11"/>
    <property type="match status" value="1"/>
</dbReference>
<comment type="function">
    <text evidence="6">Involved in the biosynthesis of lipid A, a phosphorylated glycolipid that anchors the lipopolysaccharide to the outer membrane of the cell.</text>
</comment>
<dbReference type="CDD" id="cd03351">
    <property type="entry name" value="LbH_UDP-GlcNAc_AT"/>
    <property type="match status" value="1"/>
</dbReference>
<dbReference type="SUPFAM" id="SSF51161">
    <property type="entry name" value="Trimeric LpxA-like enzymes"/>
    <property type="match status" value="1"/>
</dbReference>
<keyword evidence="1 6" id="KW-0444">Lipid biosynthesis</keyword>
<comment type="pathway">
    <text evidence="6">Glycolipid biosynthesis; lipid IV(A) biosynthesis; lipid IV(A) from (3R)-3-hydroxytetradecanoyl-[acyl-carrier-protein] and UDP-N-acetyl-alpha-D-glucosamine: step 1/6.</text>
</comment>
<keyword evidence="9" id="KW-1185">Reference proteome</keyword>
<dbReference type="PANTHER" id="PTHR43480">
    <property type="entry name" value="ACYL-[ACYL-CARRIER-PROTEIN]--UDP-N-ACETYLGLUCOSAMINE O-ACYLTRANSFERASE"/>
    <property type="match status" value="1"/>
</dbReference>
<dbReference type="GO" id="GO:0008780">
    <property type="term" value="F:acyl-[acyl-carrier-protein]-UDP-N-acetylglucosamine O-acyltransferase activity"/>
    <property type="evidence" value="ECO:0007669"/>
    <property type="project" value="UniProtKB-UniRule"/>
</dbReference>
<keyword evidence="4 6" id="KW-0443">Lipid metabolism</keyword>
<dbReference type="UniPathway" id="UPA00359">
    <property type="reaction ID" value="UER00477"/>
</dbReference>
<organism evidence="8 9">
    <name type="scientific">Arsenicitalea aurantiaca</name>
    <dbReference type="NCBI Taxonomy" id="1783274"/>
    <lineage>
        <taxon>Bacteria</taxon>
        <taxon>Pseudomonadati</taxon>
        <taxon>Pseudomonadota</taxon>
        <taxon>Alphaproteobacteria</taxon>
        <taxon>Hyphomicrobiales</taxon>
        <taxon>Devosiaceae</taxon>
        <taxon>Arsenicitalea</taxon>
    </lineage>
</organism>
<evidence type="ECO:0000256" key="4">
    <source>
        <dbReference type="ARBA" id="ARBA00023098"/>
    </source>
</evidence>
<evidence type="ECO:0000313" key="9">
    <source>
        <dbReference type="Proteomes" id="UP000281547"/>
    </source>
</evidence>
<dbReference type="Proteomes" id="UP000281547">
    <property type="component" value="Unassembled WGS sequence"/>
</dbReference>
<evidence type="ECO:0000256" key="3">
    <source>
        <dbReference type="ARBA" id="ARBA00022679"/>
    </source>
</evidence>
<evidence type="ECO:0000256" key="2">
    <source>
        <dbReference type="ARBA" id="ARBA00022556"/>
    </source>
</evidence>
<keyword evidence="3 6" id="KW-0808">Transferase</keyword>
<sequence>MSAPSIHPTAIVGSGARLGVGVRIGPFCIVGDEVVLGDGVELVSHAVVEGLTEIGAGTRIFPFASIGHQPQDLKYEGEPSRVVIGARCVIREAVTINPGTRGGIMETRIGDDCLIMANAHVAHDCVLGNHVILANYVGVAGHCTVGDYVIFGGICVVHQYVRIGSHAFIGAQSMVDADVIPYGMALGNRANLAGLNLVGLKRRGFDREAIHSLRAAYRMIFSTEGTLRERVEDAAQLFESEPMVQDVVAFITAAKDRAICMPRNGHHG</sequence>
<evidence type="ECO:0000313" key="8">
    <source>
        <dbReference type="EMBL" id="RUT32730.1"/>
    </source>
</evidence>
<dbReference type="InterPro" id="IPR029098">
    <property type="entry name" value="Acetyltransf_C"/>
</dbReference>
<comment type="subunit">
    <text evidence="6">Homotrimer.</text>
</comment>
<dbReference type="InterPro" id="IPR011004">
    <property type="entry name" value="Trimer_LpxA-like_sf"/>
</dbReference>
<dbReference type="HAMAP" id="MF_00387">
    <property type="entry name" value="LpxA"/>
    <property type="match status" value="1"/>
</dbReference>
<comment type="caution">
    <text evidence="8">The sequence shown here is derived from an EMBL/GenBank/DDBJ whole genome shotgun (WGS) entry which is preliminary data.</text>
</comment>
<dbReference type="InterPro" id="IPR001451">
    <property type="entry name" value="Hexapep"/>
</dbReference>
<dbReference type="PANTHER" id="PTHR43480:SF1">
    <property type="entry name" value="ACYL-[ACYL-CARRIER-PROTEIN]--UDP-N-ACETYLGLUCOSAMINE O-ACYLTRANSFERASE, MITOCHONDRIAL-RELATED"/>
    <property type="match status" value="1"/>
</dbReference>
<feature type="domain" description="UDP N-acetylglucosamine O-acyltransferase C-terminal" evidence="7">
    <location>
        <begin position="178"/>
        <end position="260"/>
    </location>
</feature>
<dbReference type="Gene3D" id="2.160.10.10">
    <property type="entry name" value="Hexapeptide repeat proteins"/>
    <property type="match status" value="1"/>
</dbReference>
<dbReference type="NCBIfam" id="NF003657">
    <property type="entry name" value="PRK05289.1"/>
    <property type="match status" value="1"/>
</dbReference>
<dbReference type="InterPro" id="IPR037157">
    <property type="entry name" value="Acetyltransf_C_sf"/>
</dbReference>
<dbReference type="PIRSF" id="PIRSF000456">
    <property type="entry name" value="UDP-GlcNAc_acltr"/>
    <property type="match status" value="1"/>
</dbReference>